<dbReference type="Proteomes" id="UP000245762">
    <property type="component" value="Unassembled WGS sequence"/>
</dbReference>
<evidence type="ECO:0000313" key="3">
    <source>
        <dbReference type="Proteomes" id="UP000245762"/>
    </source>
</evidence>
<organism evidence="2 3">
    <name type="scientific">Flagellimonas aquimarina</name>
    <dbReference type="NCBI Taxonomy" id="2201895"/>
    <lineage>
        <taxon>Bacteria</taxon>
        <taxon>Pseudomonadati</taxon>
        <taxon>Bacteroidota</taxon>
        <taxon>Flavobacteriia</taxon>
        <taxon>Flavobacteriales</taxon>
        <taxon>Flavobacteriaceae</taxon>
        <taxon>Flagellimonas</taxon>
    </lineage>
</organism>
<dbReference type="PANTHER" id="PTHR43689">
    <property type="entry name" value="HYDROLASE"/>
    <property type="match status" value="1"/>
</dbReference>
<gene>
    <name evidence="2" type="ORF">DKG77_11230</name>
</gene>
<dbReference type="InterPro" id="IPR000073">
    <property type="entry name" value="AB_hydrolase_1"/>
</dbReference>
<protein>
    <recommendedName>
        <fullName evidence="1">AB hydrolase-1 domain-containing protein</fullName>
    </recommendedName>
</protein>
<dbReference type="Gene3D" id="3.40.50.1820">
    <property type="entry name" value="alpha/beta hydrolase"/>
    <property type="match status" value="1"/>
</dbReference>
<accession>A0A316L0I1</accession>
<feature type="domain" description="AB hydrolase-1" evidence="1">
    <location>
        <begin position="101"/>
        <end position="217"/>
    </location>
</feature>
<dbReference type="InterPro" id="IPR000639">
    <property type="entry name" value="Epox_hydrolase-like"/>
</dbReference>
<dbReference type="InterPro" id="IPR029058">
    <property type="entry name" value="AB_hydrolase_fold"/>
</dbReference>
<sequence length="318" mass="36530">MKLRNTISGPIKDGSIRTKHLKSFKTRLTPMSIKKQFKKRHLLFIAVFGYLLFANSCMTMRTSSTKTIAYFQEKQVTYLDETLELQGKELHYIQTGKQDAPTLVFVHGSPGSWDAYKTYLTDSSLVDNFRIIAPDRPGFGKSNFRRSMGLKPQAIMLNELLMQLDNGRPYTLIGHSYGGPLIVKMALERPEQYKNLVILAGALDPAAEKPEKWRKPLTWAPLKYLVPGALKPSNDELWMLKKDLKAMQPQLNQLTQRTLIVHGKEDKLVPYQNVPFMEKHFTSVDSLKVISIEKENHFIVWNQEKLVKQALLEWVLPN</sequence>
<dbReference type="PRINTS" id="PR00412">
    <property type="entry name" value="EPOXHYDRLASE"/>
</dbReference>
<name>A0A316L0I1_9FLAO</name>
<evidence type="ECO:0000313" key="2">
    <source>
        <dbReference type="EMBL" id="PWL38808.1"/>
    </source>
</evidence>
<dbReference type="PANTHER" id="PTHR43689:SF8">
    <property type="entry name" value="ALPHA_BETA-HYDROLASES SUPERFAMILY PROTEIN"/>
    <property type="match status" value="1"/>
</dbReference>
<dbReference type="AlphaFoldDB" id="A0A316L0I1"/>
<dbReference type="Pfam" id="PF00561">
    <property type="entry name" value="Abhydrolase_1"/>
    <property type="match status" value="1"/>
</dbReference>
<comment type="caution">
    <text evidence="2">The sequence shown here is derived from an EMBL/GenBank/DDBJ whole genome shotgun (WGS) entry which is preliminary data.</text>
</comment>
<dbReference type="EMBL" id="QGEG01000002">
    <property type="protein sequence ID" value="PWL38808.1"/>
    <property type="molecule type" value="Genomic_DNA"/>
</dbReference>
<evidence type="ECO:0000259" key="1">
    <source>
        <dbReference type="Pfam" id="PF00561"/>
    </source>
</evidence>
<dbReference type="GO" id="GO:0003824">
    <property type="term" value="F:catalytic activity"/>
    <property type="evidence" value="ECO:0007669"/>
    <property type="project" value="InterPro"/>
</dbReference>
<dbReference type="SUPFAM" id="SSF53474">
    <property type="entry name" value="alpha/beta-Hydrolases"/>
    <property type="match status" value="1"/>
</dbReference>
<dbReference type="OrthoDB" id="1224630at2"/>
<reference evidence="2 3" key="1">
    <citation type="submission" date="2018-05" db="EMBL/GenBank/DDBJ databases">
        <title>Complete genome sequence of Flagellimonas aquimarina ECD12 isolated from seaweed Ecklonia cava.</title>
        <authorList>
            <person name="Choi S."/>
            <person name="Seong C."/>
        </authorList>
    </citation>
    <scope>NUCLEOTIDE SEQUENCE [LARGE SCALE GENOMIC DNA]</scope>
    <source>
        <strain evidence="2 3">ECD12</strain>
    </source>
</reference>
<dbReference type="PRINTS" id="PR00111">
    <property type="entry name" value="ABHYDROLASE"/>
</dbReference>
<keyword evidence="3" id="KW-1185">Reference proteome</keyword>
<proteinExistence type="predicted"/>